<feature type="transmembrane region" description="Helical" evidence="1">
    <location>
        <begin position="121"/>
        <end position="142"/>
    </location>
</feature>
<reference evidence="2" key="1">
    <citation type="submission" date="2018-01" db="EMBL/GenBank/DDBJ databases">
        <authorList>
            <person name="Mao J.F."/>
        </authorList>
    </citation>
    <scope>NUCLEOTIDE SEQUENCE</scope>
    <source>
        <strain evidence="2">Huo1</strain>
        <tissue evidence="2">Leaf</tissue>
    </source>
</reference>
<keyword evidence="1" id="KW-0472">Membrane</keyword>
<protein>
    <submittedName>
        <fullName evidence="2">Uncharacterized protein</fullName>
    </submittedName>
</protein>
<evidence type="ECO:0000313" key="2">
    <source>
        <dbReference type="EMBL" id="KAG6437756.1"/>
    </source>
</evidence>
<sequence>MEPGSDRLALISGRIQSLPPLMLLNKKRQPLIHCYQMMNLYKKKGRSLLSLTSRWSLLHSAIMAATFHLNQWPYMIVPMKNHLISHHPHNKDYQPEHTLFTPDQIRSAVAASENTRMFCSIAAAVLVIASFVGVPIVGLLGIILFRPFYLLLLTNITVVLGRLIVGSRSRRRSNAGRNDLADQLGRALELGLLMKKIVGAVSMDFSIYAVVQILW</sequence>
<evidence type="ECO:0000313" key="3">
    <source>
        <dbReference type="Proteomes" id="UP000298416"/>
    </source>
</evidence>
<proteinExistence type="predicted"/>
<keyword evidence="3" id="KW-1185">Reference proteome</keyword>
<accession>A0A8X9AE28</accession>
<dbReference type="PANTHER" id="PTHR35469:SF4">
    <property type="entry name" value="TRANSMEMBRANE PROTEIN"/>
    <property type="match status" value="1"/>
</dbReference>
<reference evidence="2" key="2">
    <citation type="submission" date="2020-08" db="EMBL/GenBank/DDBJ databases">
        <title>Plant Genome Project.</title>
        <authorList>
            <person name="Zhang R.-G."/>
        </authorList>
    </citation>
    <scope>NUCLEOTIDE SEQUENCE</scope>
    <source>
        <strain evidence="2">Huo1</strain>
        <tissue evidence="2">Leaf</tissue>
    </source>
</reference>
<evidence type="ECO:0000256" key="1">
    <source>
        <dbReference type="SAM" id="Phobius"/>
    </source>
</evidence>
<dbReference type="Proteomes" id="UP000298416">
    <property type="component" value="Unassembled WGS sequence"/>
</dbReference>
<comment type="caution">
    <text evidence="2">The sequence shown here is derived from an EMBL/GenBank/DDBJ whole genome shotgun (WGS) entry which is preliminary data.</text>
</comment>
<keyword evidence="1" id="KW-1133">Transmembrane helix</keyword>
<keyword evidence="1" id="KW-0812">Transmembrane</keyword>
<gene>
    <name evidence="2" type="ORF">SASPL_102684</name>
</gene>
<dbReference type="EMBL" id="PNBA02000001">
    <property type="protein sequence ID" value="KAG6437756.1"/>
    <property type="molecule type" value="Genomic_DNA"/>
</dbReference>
<name>A0A8X9AE28_SALSN</name>
<dbReference type="PANTHER" id="PTHR35469">
    <property type="entry name" value="TRANSMEMBRANE PROTEIN"/>
    <property type="match status" value="1"/>
</dbReference>
<dbReference type="AlphaFoldDB" id="A0A8X9AE28"/>
<organism evidence="2">
    <name type="scientific">Salvia splendens</name>
    <name type="common">Scarlet sage</name>
    <dbReference type="NCBI Taxonomy" id="180675"/>
    <lineage>
        <taxon>Eukaryota</taxon>
        <taxon>Viridiplantae</taxon>
        <taxon>Streptophyta</taxon>
        <taxon>Embryophyta</taxon>
        <taxon>Tracheophyta</taxon>
        <taxon>Spermatophyta</taxon>
        <taxon>Magnoliopsida</taxon>
        <taxon>eudicotyledons</taxon>
        <taxon>Gunneridae</taxon>
        <taxon>Pentapetalae</taxon>
        <taxon>asterids</taxon>
        <taxon>lamiids</taxon>
        <taxon>Lamiales</taxon>
        <taxon>Lamiaceae</taxon>
        <taxon>Nepetoideae</taxon>
        <taxon>Mentheae</taxon>
        <taxon>Salviinae</taxon>
        <taxon>Salvia</taxon>
        <taxon>Salvia subgen. Calosphace</taxon>
        <taxon>core Calosphace</taxon>
    </lineage>
</organism>
<dbReference type="OrthoDB" id="1922492at2759"/>
<feature type="transmembrane region" description="Helical" evidence="1">
    <location>
        <begin position="148"/>
        <end position="165"/>
    </location>
</feature>